<keyword evidence="1" id="KW-1133">Transmembrane helix</keyword>
<keyword evidence="1" id="KW-0472">Membrane</keyword>
<feature type="transmembrane region" description="Helical" evidence="1">
    <location>
        <begin position="12"/>
        <end position="30"/>
    </location>
</feature>
<dbReference type="EMBL" id="WTPX01000026">
    <property type="protein sequence ID" value="NNJ25138.1"/>
    <property type="molecule type" value="Genomic_DNA"/>
</dbReference>
<organism evidence="2 3">
    <name type="scientific">Alienimonas chondri</name>
    <dbReference type="NCBI Taxonomy" id="2681879"/>
    <lineage>
        <taxon>Bacteria</taxon>
        <taxon>Pseudomonadati</taxon>
        <taxon>Planctomycetota</taxon>
        <taxon>Planctomycetia</taxon>
        <taxon>Planctomycetales</taxon>
        <taxon>Planctomycetaceae</taxon>
        <taxon>Alienimonas</taxon>
    </lineage>
</organism>
<reference evidence="2 3" key="1">
    <citation type="journal article" date="2020" name="Syst. Appl. Microbiol.">
        <title>Alienimonas chondri sp. nov., a novel planctomycete isolated from the biofilm of the red alga Chondrus crispus.</title>
        <authorList>
            <person name="Vitorino I."/>
            <person name="Albuquerque L."/>
            <person name="Wiegand S."/>
            <person name="Kallscheuer N."/>
            <person name="da Costa M.S."/>
            <person name="Lobo-da-Cunha A."/>
            <person name="Jogler C."/>
            <person name="Lage O.M."/>
        </authorList>
    </citation>
    <scope>NUCLEOTIDE SEQUENCE [LARGE SCALE GENOMIC DNA]</scope>
    <source>
        <strain evidence="2 3">LzC2</strain>
    </source>
</reference>
<gene>
    <name evidence="2" type="ORF">LzC2_12010</name>
</gene>
<evidence type="ECO:0000313" key="3">
    <source>
        <dbReference type="Proteomes" id="UP000609651"/>
    </source>
</evidence>
<accession>A0ABX1VAN8</accession>
<proteinExistence type="predicted"/>
<sequence>MNRDLASPLALYAKAGLFVALGTLAGGLLIARETSWTTAALLALCVWAFCRAYYFAFYVVERYVDPGYRFAGLWDFGRYLLRRRR</sequence>
<protein>
    <submittedName>
        <fullName evidence="2">Uncharacterized protein</fullName>
    </submittedName>
</protein>
<feature type="transmembrane region" description="Helical" evidence="1">
    <location>
        <begin position="36"/>
        <end position="60"/>
    </location>
</feature>
<evidence type="ECO:0000256" key="1">
    <source>
        <dbReference type="SAM" id="Phobius"/>
    </source>
</evidence>
<keyword evidence="3" id="KW-1185">Reference proteome</keyword>
<evidence type="ECO:0000313" key="2">
    <source>
        <dbReference type="EMBL" id="NNJ25138.1"/>
    </source>
</evidence>
<name>A0ABX1VAN8_9PLAN</name>
<dbReference type="Proteomes" id="UP000609651">
    <property type="component" value="Unassembled WGS sequence"/>
</dbReference>
<dbReference type="RefSeq" id="WP_171184817.1">
    <property type="nucleotide sequence ID" value="NZ_WTPX01000026.1"/>
</dbReference>
<comment type="caution">
    <text evidence="2">The sequence shown here is derived from an EMBL/GenBank/DDBJ whole genome shotgun (WGS) entry which is preliminary data.</text>
</comment>
<keyword evidence="1" id="KW-0812">Transmembrane</keyword>